<proteinExistence type="predicted"/>
<reference evidence="1" key="1">
    <citation type="journal article" date="2020" name="Stud. Mycol.">
        <title>101 Dothideomycetes genomes: a test case for predicting lifestyles and emergence of pathogens.</title>
        <authorList>
            <person name="Haridas S."/>
            <person name="Albert R."/>
            <person name="Binder M."/>
            <person name="Bloem J."/>
            <person name="Labutti K."/>
            <person name="Salamov A."/>
            <person name="Andreopoulos B."/>
            <person name="Baker S."/>
            <person name="Barry K."/>
            <person name="Bills G."/>
            <person name="Bluhm B."/>
            <person name="Cannon C."/>
            <person name="Castanera R."/>
            <person name="Culley D."/>
            <person name="Daum C."/>
            <person name="Ezra D."/>
            <person name="Gonzalez J."/>
            <person name="Henrissat B."/>
            <person name="Kuo A."/>
            <person name="Liang C."/>
            <person name="Lipzen A."/>
            <person name="Lutzoni F."/>
            <person name="Magnuson J."/>
            <person name="Mondo S."/>
            <person name="Nolan M."/>
            <person name="Ohm R."/>
            <person name="Pangilinan J."/>
            <person name="Park H.-J."/>
            <person name="Ramirez L."/>
            <person name="Alfaro M."/>
            <person name="Sun H."/>
            <person name="Tritt A."/>
            <person name="Yoshinaga Y."/>
            <person name="Zwiers L.-H."/>
            <person name="Turgeon B."/>
            <person name="Goodwin S."/>
            <person name="Spatafora J."/>
            <person name="Crous P."/>
            <person name="Grigoriev I."/>
        </authorList>
    </citation>
    <scope>NUCLEOTIDE SEQUENCE</scope>
    <source>
        <strain evidence="1">CBS 269.34</strain>
    </source>
</reference>
<sequence>MVPSQDKELEDVVPDKTAQISTGENSTYSVFHPPSHILAFKPSCKVLVTPRHTYHSSYVQRVVSIVWISWQETAQLRLRVIDQIMPCDKKTSWLAFCQGEFPARERSCQETMELGQGKGYLQTEFPKAFIGTPTSAFSIYPSMCITSSVQGAPDMGLD</sequence>
<evidence type="ECO:0000313" key="2">
    <source>
        <dbReference type="Proteomes" id="UP000799750"/>
    </source>
</evidence>
<protein>
    <submittedName>
        <fullName evidence="1">Uncharacterized protein</fullName>
    </submittedName>
</protein>
<keyword evidence="2" id="KW-1185">Reference proteome</keyword>
<name>A0A6A6RC75_9PEZI</name>
<dbReference type="Proteomes" id="UP000799750">
    <property type="component" value="Unassembled WGS sequence"/>
</dbReference>
<organism evidence="1 2">
    <name type="scientific">Lophium mytilinum</name>
    <dbReference type="NCBI Taxonomy" id="390894"/>
    <lineage>
        <taxon>Eukaryota</taxon>
        <taxon>Fungi</taxon>
        <taxon>Dikarya</taxon>
        <taxon>Ascomycota</taxon>
        <taxon>Pezizomycotina</taxon>
        <taxon>Dothideomycetes</taxon>
        <taxon>Pleosporomycetidae</taxon>
        <taxon>Mytilinidiales</taxon>
        <taxon>Mytilinidiaceae</taxon>
        <taxon>Lophium</taxon>
    </lineage>
</organism>
<dbReference type="AlphaFoldDB" id="A0A6A6RC75"/>
<evidence type="ECO:0000313" key="1">
    <source>
        <dbReference type="EMBL" id="KAF2501330.1"/>
    </source>
</evidence>
<gene>
    <name evidence="1" type="ORF">BU16DRAFT_196273</name>
</gene>
<dbReference type="EMBL" id="MU004182">
    <property type="protein sequence ID" value="KAF2501330.1"/>
    <property type="molecule type" value="Genomic_DNA"/>
</dbReference>
<accession>A0A6A6RC75</accession>